<dbReference type="InterPro" id="IPR050950">
    <property type="entry name" value="HTH-type_LysR_regulators"/>
</dbReference>
<dbReference type="PANTHER" id="PTHR30419">
    <property type="entry name" value="HTH-TYPE TRANSCRIPTIONAL REGULATOR YBHD"/>
    <property type="match status" value="1"/>
</dbReference>
<dbReference type="Pfam" id="PF03466">
    <property type="entry name" value="LysR_substrate"/>
    <property type="match status" value="1"/>
</dbReference>
<evidence type="ECO:0000313" key="7">
    <source>
        <dbReference type="Proteomes" id="UP000245212"/>
    </source>
</evidence>
<dbReference type="PANTHER" id="PTHR30419:SF8">
    <property type="entry name" value="NITROGEN ASSIMILATION TRANSCRIPTIONAL ACTIVATOR-RELATED"/>
    <property type="match status" value="1"/>
</dbReference>
<evidence type="ECO:0000313" key="6">
    <source>
        <dbReference type="EMBL" id="PWF25159.1"/>
    </source>
</evidence>
<accession>A0A2V1K656</accession>
<keyword evidence="2" id="KW-0805">Transcription regulation</keyword>
<proteinExistence type="inferred from homology"/>
<dbReference type="SUPFAM" id="SSF46785">
    <property type="entry name" value="Winged helix' DNA-binding domain"/>
    <property type="match status" value="1"/>
</dbReference>
<dbReference type="AlphaFoldDB" id="A0A2V1K656"/>
<sequence>MLGKSEFSHIRYLIVINKMPQNAPDLTSQRSLLNRLRYKHLHLLAVLGSSQNLHRASLTLSMSQPAATRMLREIEDMFGCHLFERLPRGMRPTALGRQLVKFAEASLNGLDRCAEDLAMRQKGGYGYLSIGTIMGAAPDLVMTTVARIKADNPQLRLRIMGDTSDQLLKLLEQRRIDLAIARRNYFSGEDPYVFEELGNERLVLVVRSGHPLARRRKIQWQELVNDWPWILQPTSSPARIALDQHLDHLSLPVPSDITECSSVYSMQQLIQLTDAIMLLSESALKDYLRMGLVKALPIRLDIPMAPFGILTRAHEAPTQEQKHFIELLRQQADRALS</sequence>
<reference evidence="7" key="1">
    <citation type="submission" date="2018-05" db="EMBL/GenBank/DDBJ databases">
        <authorList>
            <person name="Li Y."/>
        </authorList>
    </citation>
    <scope>NUCLEOTIDE SEQUENCE [LARGE SCALE GENOMIC DNA]</scope>
    <source>
        <strain evidence="7">3d-2-2</strain>
    </source>
</reference>
<name>A0A2V1K656_9BURK</name>
<evidence type="ECO:0000256" key="2">
    <source>
        <dbReference type="ARBA" id="ARBA00023015"/>
    </source>
</evidence>
<evidence type="ECO:0000259" key="5">
    <source>
        <dbReference type="PROSITE" id="PS50931"/>
    </source>
</evidence>
<dbReference type="InterPro" id="IPR036388">
    <property type="entry name" value="WH-like_DNA-bd_sf"/>
</dbReference>
<dbReference type="GO" id="GO:0005829">
    <property type="term" value="C:cytosol"/>
    <property type="evidence" value="ECO:0007669"/>
    <property type="project" value="TreeGrafter"/>
</dbReference>
<feature type="domain" description="HTH lysR-type" evidence="5">
    <location>
        <begin position="36"/>
        <end position="93"/>
    </location>
</feature>
<comment type="caution">
    <text evidence="6">The sequence shown here is derived from an EMBL/GenBank/DDBJ whole genome shotgun (WGS) entry which is preliminary data.</text>
</comment>
<dbReference type="GO" id="GO:0003700">
    <property type="term" value="F:DNA-binding transcription factor activity"/>
    <property type="evidence" value="ECO:0007669"/>
    <property type="project" value="InterPro"/>
</dbReference>
<protein>
    <submittedName>
        <fullName evidence="6">LysR family transcriptional regulator</fullName>
    </submittedName>
</protein>
<evidence type="ECO:0000256" key="1">
    <source>
        <dbReference type="ARBA" id="ARBA00009437"/>
    </source>
</evidence>
<dbReference type="SUPFAM" id="SSF53850">
    <property type="entry name" value="Periplasmic binding protein-like II"/>
    <property type="match status" value="1"/>
</dbReference>
<keyword evidence="7" id="KW-1185">Reference proteome</keyword>
<comment type="similarity">
    <text evidence="1">Belongs to the LysR transcriptional regulatory family.</text>
</comment>
<dbReference type="PROSITE" id="PS50931">
    <property type="entry name" value="HTH_LYSR"/>
    <property type="match status" value="1"/>
</dbReference>
<keyword evidence="4" id="KW-0804">Transcription</keyword>
<gene>
    <name evidence="6" type="ORF">DD235_03090</name>
</gene>
<dbReference type="EMBL" id="QETA01000001">
    <property type="protein sequence ID" value="PWF25159.1"/>
    <property type="molecule type" value="Genomic_DNA"/>
</dbReference>
<dbReference type="InterPro" id="IPR005119">
    <property type="entry name" value="LysR_subst-bd"/>
</dbReference>
<dbReference type="Proteomes" id="UP000245212">
    <property type="component" value="Unassembled WGS sequence"/>
</dbReference>
<organism evidence="6 7">
    <name type="scientific">Corticimicrobacter populi</name>
    <dbReference type="NCBI Taxonomy" id="2175229"/>
    <lineage>
        <taxon>Bacteria</taxon>
        <taxon>Pseudomonadati</taxon>
        <taxon>Pseudomonadota</taxon>
        <taxon>Betaproteobacteria</taxon>
        <taxon>Burkholderiales</taxon>
        <taxon>Alcaligenaceae</taxon>
        <taxon>Corticimicrobacter</taxon>
    </lineage>
</organism>
<dbReference type="InterPro" id="IPR000847">
    <property type="entry name" value="LysR_HTH_N"/>
</dbReference>
<evidence type="ECO:0000256" key="4">
    <source>
        <dbReference type="ARBA" id="ARBA00023163"/>
    </source>
</evidence>
<dbReference type="Gene3D" id="1.10.10.10">
    <property type="entry name" value="Winged helix-like DNA-binding domain superfamily/Winged helix DNA-binding domain"/>
    <property type="match status" value="1"/>
</dbReference>
<dbReference type="InterPro" id="IPR036390">
    <property type="entry name" value="WH_DNA-bd_sf"/>
</dbReference>
<evidence type="ECO:0000256" key="3">
    <source>
        <dbReference type="ARBA" id="ARBA00023125"/>
    </source>
</evidence>
<keyword evidence="3" id="KW-0238">DNA-binding</keyword>
<dbReference type="GO" id="GO:0003677">
    <property type="term" value="F:DNA binding"/>
    <property type="evidence" value="ECO:0007669"/>
    <property type="project" value="UniProtKB-KW"/>
</dbReference>
<dbReference type="Gene3D" id="3.40.190.290">
    <property type="match status" value="1"/>
</dbReference>
<dbReference type="Pfam" id="PF00126">
    <property type="entry name" value="HTH_1"/>
    <property type="match status" value="1"/>
</dbReference>